<evidence type="ECO:0000313" key="3">
    <source>
        <dbReference type="EMBL" id="KAF9524597.1"/>
    </source>
</evidence>
<evidence type="ECO:0000313" key="4">
    <source>
        <dbReference type="Proteomes" id="UP000807306"/>
    </source>
</evidence>
<feature type="signal peptide" evidence="2">
    <location>
        <begin position="1"/>
        <end position="18"/>
    </location>
</feature>
<dbReference type="EMBL" id="MU157896">
    <property type="protein sequence ID" value="KAF9524597.1"/>
    <property type="molecule type" value="Genomic_DNA"/>
</dbReference>
<dbReference type="AlphaFoldDB" id="A0A9P6JKT8"/>
<sequence>MRFNFVLAISCLVTLAAGLVLPIAKPLSPGLEVREGSREEVTGIFARDSKKTPTHYKVPAGGDKPSQTYSHKQVKQAITAAKAAHSVLRSLEARPSGISKTARLKQPIQPFGNGNHRAPKKPGPYHQKSLPNMKGSGFEFALPNKHGAGKGPARIILQEKSNGKLKFKGVVAHDQSRAKGHPGYNDHFQVHPGFKKPKKH</sequence>
<keyword evidence="2" id="KW-0732">Signal</keyword>
<proteinExistence type="predicted"/>
<evidence type="ECO:0000256" key="1">
    <source>
        <dbReference type="SAM" id="MobiDB-lite"/>
    </source>
</evidence>
<accession>A0A9P6JKT8</accession>
<organism evidence="3 4">
    <name type="scientific">Crepidotus variabilis</name>
    <dbReference type="NCBI Taxonomy" id="179855"/>
    <lineage>
        <taxon>Eukaryota</taxon>
        <taxon>Fungi</taxon>
        <taxon>Dikarya</taxon>
        <taxon>Basidiomycota</taxon>
        <taxon>Agaricomycotina</taxon>
        <taxon>Agaricomycetes</taxon>
        <taxon>Agaricomycetidae</taxon>
        <taxon>Agaricales</taxon>
        <taxon>Agaricineae</taxon>
        <taxon>Crepidotaceae</taxon>
        <taxon>Crepidotus</taxon>
    </lineage>
</organism>
<reference evidence="3" key="1">
    <citation type="submission" date="2020-11" db="EMBL/GenBank/DDBJ databases">
        <authorList>
            <consortium name="DOE Joint Genome Institute"/>
            <person name="Ahrendt S."/>
            <person name="Riley R."/>
            <person name="Andreopoulos W."/>
            <person name="Labutti K."/>
            <person name="Pangilinan J."/>
            <person name="Ruiz-Duenas F.J."/>
            <person name="Barrasa J.M."/>
            <person name="Sanchez-Garcia M."/>
            <person name="Camarero S."/>
            <person name="Miyauchi S."/>
            <person name="Serrano A."/>
            <person name="Linde D."/>
            <person name="Babiker R."/>
            <person name="Drula E."/>
            <person name="Ayuso-Fernandez I."/>
            <person name="Pacheco R."/>
            <person name="Padilla G."/>
            <person name="Ferreira P."/>
            <person name="Barriuso J."/>
            <person name="Kellner H."/>
            <person name="Castanera R."/>
            <person name="Alfaro M."/>
            <person name="Ramirez L."/>
            <person name="Pisabarro A.G."/>
            <person name="Kuo A."/>
            <person name="Tritt A."/>
            <person name="Lipzen A."/>
            <person name="He G."/>
            <person name="Yan M."/>
            <person name="Ng V."/>
            <person name="Cullen D."/>
            <person name="Martin F."/>
            <person name="Rosso M.-N."/>
            <person name="Henrissat B."/>
            <person name="Hibbett D."/>
            <person name="Martinez A.T."/>
            <person name="Grigoriev I.V."/>
        </authorList>
    </citation>
    <scope>NUCLEOTIDE SEQUENCE</scope>
    <source>
        <strain evidence="3">CBS 506.95</strain>
    </source>
</reference>
<dbReference type="OrthoDB" id="2963718at2759"/>
<keyword evidence="4" id="KW-1185">Reference proteome</keyword>
<comment type="caution">
    <text evidence="3">The sequence shown here is derived from an EMBL/GenBank/DDBJ whole genome shotgun (WGS) entry which is preliminary data.</text>
</comment>
<dbReference type="Proteomes" id="UP000807306">
    <property type="component" value="Unassembled WGS sequence"/>
</dbReference>
<name>A0A9P6JKT8_9AGAR</name>
<evidence type="ECO:0000256" key="2">
    <source>
        <dbReference type="SAM" id="SignalP"/>
    </source>
</evidence>
<feature type="region of interest" description="Disordered" evidence="1">
    <location>
        <begin position="174"/>
        <end position="200"/>
    </location>
</feature>
<feature type="chain" id="PRO_5040237410" evidence="2">
    <location>
        <begin position="19"/>
        <end position="200"/>
    </location>
</feature>
<protein>
    <submittedName>
        <fullName evidence="3">Uncharacterized protein</fullName>
    </submittedName>
</protein>
<gene>
    <name evidence="3" type="ORF">CPB83DRAFT_602649</name>
</gene>